<evidence type="ECO:0000256" key="1">
    <source>
        <dbReference type="SAM" id="SignalP"/>
    </source>
</evidence>
<sequence>MKKLLSLTILLISNFCFGQLKAVIINSETKEKIPYVNIWVENESIGTTSNENGAFELKFEGRKTIVFSAIGYETKKISSDAIKNSLELKPLITELDEIVINSKKTSKELIIGNLKQDKIPTYYPGYENPCIVARFFEYKESYNKTPFLKKIKVFTDSKVKNSKFNIIFYDINDRGEPYGYVYNKNIIGVAKYGKKTTEIDISDLNIKFPKKGFFIAIEWLIIESNKYVFRYRERDSNIWIEKIMYAPAFLGIASNSDKKSSWFFDQGTWKYYLKQEKNNGYFNGKYPELAIKLTLTN</sequence>
<dbReference type="RefSeq" id="WP_209654530.1">
    <property type="nucleotide sequence ID" value="NZ_JAGJCB010000006.1"/>
</dbReference>
<keyword evidence="3" id="KW-1185">Reference proteome</keyword>
<name>A0ABS4BTD0_9FLAO</name>
<proteinExistence type="predicted"/>
<dbReference type="InterPro" id="IPR008969">
    <property type="entry name" value="CarboxyPept-like_regulatory"/>
</dbReference>
<dbReference type="Proteomes" id="UP000670776">
    <property type="component" value="Unassembled WGS sequence"/>
</dbReference>
<keyword evidence="1" id="KW-0732">Signal</keyword>
<evidence type="ECO:0000313" key="3">
    <source>
        <dbReference type="Proteomes" id="UP000670776"/>
    </source>
</evidence>
<protein>
    <submittedName>
        <fullName evidence="2">Carboxypeptidase-like regulatory domain-containing protein</fullName>
    </submittedName>
</protein>
<comment type="caution">
    <text evidence="2">The sequence shown here is derived from an EMBL/GenBank/DDBJ whole genome shotgun (WGS) entry which is preliminary data.</text>
</comment>
<feature type="signal peptide" evidence="1">
    <location>
        <begin position="1"/>
        <end position="18"/>
    </location>
</feature>
<dbReference type="EMBL" id="JAGJCB010000006">
    <property type="protein sequence ID" value="MBP0903856.1"/>
    <property type="molecule type" value="Genomic_DNA"/>
</dbReference>
<organism evidence="2 3">
    <name type="scientific">Mariniflexile gromovii</name>
    <dbReference type="NCBI Taxonomy" id="362523"/>
    <lineage>
        <taxon>Bacteria</taxon>
        <taxon>Pseudomonadati</taxon>
        <taxon>Bacteroidota</taxon>
        <taxon>Flavobacteriia</taxon>
        <taxon>Flavobacteriales</taxon>
        <taxon>Flavobacteriaceae</taxon>
        <taxon>Mariniflexile</taxon>
    </lineage>
</organism>
<dbReference type="Pfam" id="PF13715">
    <property type="entry name" value="CarbopepD_reg_2"/>
    <property type="match status" value="1"/>
</dbReference>
<reference evidence="2 3" key="1">
    <citation type="submission" date="2021-04" db="EMBL/GenBank/DDBJ databases">
        <title>Mariniflexile gromovii gen. nov., sp. nov., a gliding bacterium isolated from the sea urchin Strongylocentrotus intermedius.</title>
        <authorList>
            <person name="Ko S."/>
            <person name="Le V."/>
            <person name="Ahn C.-Y."/>
            <person name="Oh H.-M."/>
        </authorList>
    </citation>
    <scope>NUCLEOTIDE SEQUENCE [LARGE SCALE GENOMIC DNA]</scope>
    <source>
        <strain evidence="2 3">KCTC 12570</strain>
    </source>
</reference>
<accession>A0ABS4BTD0</accession>
<feature type="chain" id="PRO_5046663640" evidence="1">
    <location>
        <begin position="19"/>
        <end position="297"/>
    </location>
</feature>
<gene>
    <name evidence="2" type="ORF">J8H85_08440</name>
</gene>
<evidence type="ECO:0000313" key="2">
    <source>
        <dbReference type="EMBL" id="MBP0903856.1"/>
    </source>
</evidence>
<dbReference type="SUPFAM" id="SSF49464">
    <property type="entry name" value="Carboxypeptidase regulatory domain-like"/>
    <property type="match status" value="1"/>
</dbReference>